<dbReference type="Gramene" id="Solyc10g045040.1.1">
    <property type="protein sequence ID" value="Solyc10g045040.1.1.1"/>
    <property type="gene ID" value="Solyc10g045040.1"/>
</dbReference>
<dbReference type="InParanoid" id="A0A3Q7J9R7"/>
<dbReference type="Proteomes" id="UP000004994">
    <property type="component" value="Chromosome 10"/>
</dbReference>
<protein>
    <submittedName>
        <fullName evidence="1">Uncharacterized protein</fullName>
    </submittedName>
</protein>
<name>A0A3Q7J9R7_SOLLC</name>
<organism evidence="1">
    <name type="scientific">Solanum lycopersicum</name>
    <name type="common">Tomato</name>
    <name type="synonym">Lycopersicon esculentum</name>
    <dbReference type="NCBI Taxonomy" id="4081"/>
    <lineage>
        <taxon>Eukaryota</taxon>
        <taxon>Viridiplantae</taxon>
        <taxon>Streptophyta</taxon>
        <taxon>Embryophyta</taxon>
        <taxon>Tracheophyta</taxon>
        <taxon>Spermatophyta</taxon>
        <taxon>Magnoliopsida</taxon>
        <taxon>eudicotyledons</taxon>
        <taxon>Gunneridae</taxon>
        <taxon>Pentapetalae</taxon>
        <taxon>asterids</taxon>
        <taxon>lamiids</taxon>
        <taxon>Solanales</taxon>
        <taxon>Solanaceae</taxon>
        <taxon>Solanoideae</taxon>
        <taxon>Solaneae</taxon>
        <taxon>Solanum</taxon>
        <taxon>Solanum subgen. Lycopersicon</taxon>
    </lineage>
</organism>
<evidence type="ECO:0000313" key="1">
    <source>
        <dbReference type="EnsemblPlants" id="Solyc10g045040.1.1.1"/>
    </source>
</evidence>
<dbReference type="PaxDb" id="4081-Solyc10g045040.1.1"/>
<evidence type="ECO:0000313" key="2">
    <source>
        <dbReference type="Proteomes" id="UP000004994"/>
    </source>
</evidence>
<sequence>MRWFSGRSVKWSFPVRFWSCESGWLFELAARWISPEMWKDEEWWSVVAWSHCSCLSCCMRFCWPKIMEKTAYEQ</sequence>
<keyword evidence="2" id="KW-1185">Reference proteome</keyword>
<accession>A0A3Q7J9R7</accession>
<reference evidence="1" key="2">
    <citation type="submission" date="2019-01" db="UniProtKB">
        <authorList>
            <consortium name="EnsemblPlants"/>
        </authorList>
    </citation>
    <scope>IDENTIFICATION</scope>
    <source>
        <strain evidence="1">cv. Heinz 1706</strain>
    </source>
</reference>
<proteinExistence type="predicted"/>
<reference evidence="1" key="1">
    <citation type="journal article" date="2012" name="Nature">
        <title>The tomato genome sequence provides insights into fleshy fruit evolution.</title>
        <authorList>
            <consortium name="Tomato Genome Consortium"/>
        </authorList>
    </citation>
    <scope>NUCLEOTIDE SEQUENCE [LARGE SCALE GENOMIC DNA]</scope>
    <source>
        <strain evidence="1">cv. Heinz 1706</strain>
    </source>
</reference>
<dbReference type="AlphaFoldDB" id="A0A3Q7J9R7"/>
<dbReference type="EnsemblPlants" id="Solyc10g045040.1.1">
    <property type="protein sequence ID" value="Solyc10g045040.1.1.1"/>
    <property type="gene ID" value="Solyc10g045040.1"/>
</dbReference>